<reference evidence="5" key="1">
    <citation type="submission" date="2025-08" db="UniProtKB">
        <authorList>
            <consortium name="RefSeq"/>
        </authorList>
    </citation>
    <scope>IDENTIFICATION</scope>
</reference>
<feature type="coiled-coil region" evidence="1">
    <location>
        <begin position="159"/>
        <end position="221"/>
    </location>
</feature>
<dbReference type="PROSITE" id="PS51406">
    <property type="entry name" value="FIBRINOGEN_C_2"/>
    <property type="match status" value="1"/>
</dbReference>
<dbReference type="SUPFAM" id="SSF56496">
    <property type="entry name" value="Fibrinogen C-terminal domain-like"/>
    <property type="match status" value="1"/>
</dbReference>
<dbReference type="InterPro" id="IPR002181">
    <property type="entry name" value="Fibrinogen_a/b/g_C_dom"/>
</dbReference>
<evidence type="ECO:0000259" key="3">
    <source>
        <dbReference type="PROSITE" id="PS51406"/>
    </source>
</evidence>
<sequence length="427" mass="49540">MKPDNLNNLSEKPRSCEDSITENNSLSSDSDTEDTTWEPIDQNRIIQGLKKIIKKYKTKINDLEMRLASEKEKSHYKDDLIKSLRMSIDLVVQNKDLNIKQMQNQIIELENALDLSKSQISNKDKESSGLIDSDKEKKHINFEGESHNNQNNTTEKKQIIKLECLVHKKNEELEELNRKTQICEANLSEKENQITQLESKIKNDEEKINELNEKLSKITLYTETSQSQSESQIFLNCSKVPSVKLVTLPKFEPFLAVFEDIPCAGSDWMVIQRRIDGELSFENTFGLYVKGFGDLAGELWLGLEKVHRLTANRRYELCIELVDFDDARAFARYDHFVVGSKEEGYTLKSLGEYSGNAGDALRSHTNEVFQFNLRYRNWWNFKDCNLNGTYNKSKAVLETWNGIWWGRWNLSQQISLKSCKMLIRPKL</sequence>
<dbReference type="RefSeq" id="XP_016924310.4">
    <property type="nucleotide sequence ID" value="XM_017068821.4"/>
</dbReference>
<dbReference type="PANTHER" id="PTHR19143:SF327">
    <property type="entry name" value="FI21813P1-RELATED"/>
    <property type="match status" value="1"/>
</dbReference>
<dbReference type="Pfam" id="PF00147">
    <property type="entry name" value="Fibrinogen_C"/>
    <property type="match status" value="1"/>
</dbReference>
<dbReference type="InterPro" id="IPR036056">
    <property type="entry name" value="Fibrinogen-like_C"/>
</dbReference>
<gene>
    <name evidence="5" type="primary">LOC108005528</name>
</gene>
<dbReference type="SMART" id="SM00186">
    <property type="entry name" value="FBG"/>
    <property type="match status" value="1"/>
</dbReference>
<dbReference type="Gene3D" id="3.90.215.10">
    <property type="entry name" value="Gamma Fibrinogen, chain A, domain 1"/>
    <property type="match status" value="1"/>
</dbReference>
<dbReference type="GeneID" id="108005528"/>
<evidence type="ECO:0000256" key="2">
    <source>
        <dbReference type="SAM" id="MobiDB-lite"/>
    </source>
</evidence>
<accession>A0AB39YYI6</accession>
<dbReference type="PANTHER" id="PTHR19143">
    <property type="entry name" value="FIBRINOGEN/TENASCIN/ANGIOPOEITIN"/>
    <property type="match status" value="1"/>
</dbReference>
<proteinExistence type="predicted"/>
<evidence type="ECO:0000313" key="5">
    <source>
        <dbReference type="RefSeq" id="XP_016924310.4"/>
    </source>
</evidence>
<feature type="region of interest" description="Disordered" evidence="2">
    <location>
        <begin position="1"/>
        <end position="38"/>
    </location>
</feature>
<organism evidence="4 5">
    <name type="scientific">Drosophila suzukii</name>
    <name type="common">Spotted-wing drosophila fruit fly</name>
    <dbReference type="NCBI Taxonomy" id="28584"/>
    <lineage>
        <taxon>Eukaryota</taxon>
        <taxon>Metazoa</taxon>
        <taxon>Ecdysozoa</taxon>
        <taxon>Arthropoda</taxon>
        <taxon>Hexapoda</taxon>
        <taxon>Insecta</taxon>
        <taxon>Pterygota</taxon>
        <taxon>Neoptera</taxon>
        <taxon>Endopterygota</taxon>
        <taxon>Diptera</taxon>
        <taxon>Brachycera</taxon>
        <taxon>Muscomorpha</taxon>
        <taxon>Ephydroidea</taxon>
        <taxon>Drosophilidae</taxon>
        <taxon>Drosophila</taxon>
        <taxon>Sophophora</taxon>
    </lineage>
</organism>
<feature type="coiled-coil region" evidence="1">
    <location>
        <begin position="46"/>
        <end position="126"/>
    </location>
</feature>
<evidence type="ECO:0000256" key="1">
    <source>
        <dbReference type="SAM" id="Coils"/>
    </source>
</evidence>
<dbReference type="Proteomes" id="UP001652628">
    <property type="component" value="Chromosome 3"/>
</dbReference>
<name>A0AB39YYI6_DROSZ</name>
<dbReference type="AlphaFoldDB" id="A0AB39YYI6"/>
<keyword evidence="1" id="KW-0175">Coiled coil</keyword>
<feature type="domain" description="Fibrinogen C-terminal" evidence="3">
    <location>
        <begin position="228"/>
        <end position="427"/>
    </location>
</feature>
<feature type="compositionally biased region" description="Polar residues" evidence="2">
    <location>
        <begin position="1"/>
        <end position="10"/>
    </location>
</feature>
<protein>
    <submittedName>
        <fullName evidence="5">Angiopoietin-related protein 7</fullName>
    </submittedName>
</protein>
<keyword evidence="4" id="KW-1185">Reference proteome</keyword>
<evidence type="ECO:0000313" key="4">
    <source>
        <dbReference type="Proteomes" id="UP001652628"/>
    </source>
</evidence>
<dbReference type="GO" id="GO:0005615">
    <property type="term" value="C:extracellular space"/>
    <property type="evidence" value="ECO:0007669"/>
    <property type="project" value="TreeGrafter"/>
</dbReference>
<dbReference type="InterPro" id="IPR014716">
    <property type="entry name" value="Fibrinogen_a/b/g_C_1"/>
</dbReference>
<dbReference type="InterPro" id="IPR050373">
    <property type="entry name" value="Fibrinogen_C-term_domain"/>
</dbReference>